<evidence type="ECO:0000313" key="1">
    <source>
        <dbReference type="EMBL" id="KAH1179102.1"/>
    </source>
</evidence>
<evidence type="ECO:0000313" key="2">
    <source>
        <dbReference type="Proteomes" id="UP000827986"/>
    </source>
</evidence>
<name>A0A9D3XG88_9SAUR</name>
<dbReference type="AlphaFoldDB" id="A0A9D3XG88"/>
<sequence length="111" mass="12253">MQFKTLIKLILELNESLSIRLVYPKNPSAEGTGGADPVKEWDIFAKFPDCSPYKKGFSLAVLCCERGSKQVGCIHIFFKGDNSPSSPTQGREISSVSFWSIEVPVDSHIVC</sequence>
<comment type="caution">
    <text evidence="1">The sequence shown here is derived from an EMBL/GenBank/DDBJ whole genome shotgun (WGS) entry which is preliminary data.</text>
</comment>
<proteinExistence type="predicted"/>
<keyword evidence="2" id="KW-1185">Reference proteome</keyword>
<reference evidence="1" key="1">
    <citation type="submission" date="2021-09" db="EMBL/GenBank/DDBJ databases">
        <title>The genome of Mauremys mutica provides insights into the evolution of semi-aquatic lifestyle.</title>
        <authorList>
            <person name="Gong S."/>
            <person name="Gao Y."/>
        </authorList>
    </citation>
    <scope>NUCLEOTIDE SEQUENCE</scope>
    <source>
        <strain evidence="1">MM-2020</strain>
        <tissue evidence="1">Muscle</tissue>
    </source>
</reference>
<gene>
    <name evidence="1" type="ORF">KIL84_000433</name>
</gene>
<dbReference type="Proteomes" id="UP000827986">
    <property type="component" value="Unassembled WGS sequence"/>
</dbReference>
<organism evidence="1 2">
    <name type="scientific">Mauremys mutica</name>
    <name type="common">yellowpond turtle</name>
    <dbReference type="NCBI Taxonomy" id="74926"/>
    <lineage>
        <taxon>Eukaryota</taxon>
        <taxon>Metazoa</taxon>
        <taxon>Chordata</taxon>
        <taxon>Craniata</taxon>
        <taxon>Vertebrata</taxon>
        <taxon>Euteleostomi</taxon>
        <taxon>Archelosauria</taxon>
        <taxon>Testudinata</taxon>
        <taxon>Testudines</taxon>
        <taxon>Cryptodira</taxon>
        <taxon>Durocryptodira</taxon>
        <taxon>Testudinoidea</taxon>
        <taxon>Geoemydidae</taxon>
        <taxon>Geoemydinae</taxon>
        <taxon>Mauremys</taxon>
    </lineage>
</organism>
<dbReference type="EMBL" id="JAHDVG010000473">
    <property type="protein sequence ID" value="KAH1179102.1"/>
    <property type="molecule type" value="Genomic_DNA"/>
</dbReference>
<accession>A0A9D3XG88</accession>
<protein>
    <submittedName>
        <fullName evidence="1">Uncharacterized protein</fullName>
    </submittedName>
</protein>